<dbReference type="AlphaFoldDB" id="A0A4Y9II06"/>
<dbReference type="EMBL" id="SPPK01000008">
    <property type="protein sequence ID" value="TFU86913.1"/>
    <property type="molecule type" value="Genomic_DNA"/>
</dbReference>
<feature type="domain" description="RagB/SusD" evidence="6">
    <location>
        <begin position="339"/>
        <end position="645"/>
    </location>
</feature>
<gene>
    <name evidence="8" type="ORF">E4T88_16635</name>
</gene>
<keyword evidence="4" id="KW-0472">Membrane</keyword>
<dbReference type="RefSeq" id="WP_135107420.1">
    <property type="nucleotide sequence ID" value="NZ_JADGKW010000008.1"/>
</dbReference>
<dbReference type="OrthoDB" id="5694214at2"/>
<dbReference type="PROSITE" id="PS51257">
    <property type="entry name" value="PROKAR_LIPOPROTEIN"/>
    <property type="match status" value="1"/>
</dbReference>
<organism evidence="8 9">
    <name type="scientific">Dysgonomonas mossii</name>
    <dbReference type="NCBI Taxonomy" id="163665"/>
    <lineage>
        <taxon>Bacteria</taxon>
        <taxon>Pseudomonadati</taxon>
        <taxon>Bacteroidota</taxon>
        <taxon>Bacteroidia</taxon>
        <taxon>Bacteroidales</taxon>
        <taxon>Dysgonomonadaceae</taxon>
        <taxon>Dysgonomonas</taxon>
    </lineage>
</organism>
<feature type="domain" description="SusD-like N-terminal" evidence="7">
    <location>
        <begin position="89"/>
        <end position="237"/>
    </location>
</feature>
<evidence type="ECO:0000259" key="6">
    <source>
        <dbReference type="Pfam" id="PF07980"/>
    </source>
</evidence>
<dbReference type="Proteomes" id="UP000298285">
    <property type="component" value="Unassembled WGS sequence"/>
</dbReference>
<sequence length="656" mass="74533">MKQIYKSILFLSLIFWITACTDILDVEPNNKVPADKVLDSEEGIAMHMANLYGRLPIEDFSYAIDKGFSLGIGNTDPNNGGRSAAHACDEAMHSEFNDDVDEGFDFWEGYIDDKGTYKSWRGIYTLIRDINSLIETIPALTKVSEDKKRTLEGEAAFLRAFTYYALAKRYGGVPLIKEVQVYDGDVEALKVPRSTEKDTWDFILSECDMAAAKLTDSPFDTRRANKWVALALKSRAALHAASVAKFTHAPYVSISGPAVEQKLAGIDSSEADRYYKECINASDEIMKSGNYELYGANPSTKENAINSYQQMFENPNNVLSGIKEPMFIKGYTSGTVLAHNYDIWYRPNQTASGWPHPGRMNPTLDLVDAYEDYTDDGQGLSSLIKTRVDGNESTYGGFDRSASYYSFPIDKPYEIFENKDARLWATMILPGTEWKNKTIIIQGGIVKPDGSFIFRTDASVKGLDGKTYYTYGSDNANQYSGFSPVGGNYTRSGFLLRKFLQEKEDVTPEWNKGSNDWIEFRYAEVLLNYAEAVAEHSSPTLEEQTKGKKALNDIRKRAAHKDEIVLTVDNVRKERFIEFAFENKRRWDLTRWRTYHKLFENRMKHSLVPFLDLREATPKYIFVRMNPPGYNNQTYNYSRYYRQIPGIGSNGLVQNP</sequence>
<dbReference type="Pfam" id="PF14322">
    <property type="entry name" value="SusD-like_3"/>
    <property type="match status" value="1"/>
</dbReference>
<evidence type="ECO:0000313" key="8">
    <source>
        <dbReference type="EMBL" id="TFU86913.1"/>
    </source>
</evidence>
<evidence type="ECO:0000313" key="9">
    <source>
        <dbReference type="Proteomes" id="UP000298285"/>
    </source>
</evidence>
<evidence type="ECO:0000256" key="2">
    <source>
        <dbReference type="ARBA" id="ARBA00006275"/>
    </source>
</evidence>
<evidence type="ECO:0000256" key="4">
    <source>
        <dbReference type="ARBA" id="ARBA00023136"/>
    </source>
</evidence>
<keyword evidence="5" id="KW-0998">Cell outer membrane</keyword>
<reference evidence="8 9" key="1">
    <citation type="submission" date="2019-03" db="EMBL/GenBank/DDBJ databases">
        <title>Diversity of the mouse oral microbiome.</title>
        <authorList>
            <person name="Joseph S."/>
            <person name="Aduse-Opoku J."/>
            <person name="Curtis M."/>
            <person name="Wade W."/>
            <person name="Hashim A."/>
        </authorList>
    </citation>
    <scope>NUCLEOTIDE SEQUENCE [LARGE SCALE GENOMIC DNA]</scope>
    <source>
        <strain evidence="8 9">P11</strain>
    </source>
</reference>
<comment type="subcellular location">
    <subcellularLocation>
        <location evidence="1">Cell outer membrane</location>
    </subcellularLocation>
</comment>
<dbReference type="InterPro" id="IPR011990">
    <property type="entry name" value="TPR-like_helical_dom_sf"/>
</dbReference>
<evidence type="ECO:0000256" key="1">
    <source>
        <dbReference type="ARBA" id="ARBA00004442"/>
    </source>
</evidence>
<dbReference type="Gene3D" id="1.25.40.390">
    <property type="match status" value="1"/>
</dbReference>
<dbReference type="SUPFAM" id="SSF48452">
    <property type="entry name" value="TPR-like"/>
    <property type="match status" value="1"/>
</dbReference>
<dbReference type="Pfam" id="PF07980">
    <property type="entry name" value="SusD_RagB"/>
    <property type="match status" value="1"/>
</dbReference>
<evidence type="ECO:0000256" key="5">
    <source>
        <dbReference type="ARBA" id="ARBA00023237"/>
    </source>
</evidence>
<keyword evidence="3" id="KW-0732">Signal</keyword>
<dbReference type="InterPro" id="IPR012944">
    <property type="entry name" value="SusD_RagB_dom"/>
</dbReference>
<comment type="caution">
    <text evidence="8">The sequence shown here is derived from an EMBL/GenBank/DDBJ whole genome shotgun (WGS) entry which is preliminary data.</text>
</comment>
<accession>A0A4Y9II06</accession>
<comment type="similarity">
    <text evidence="2">Belongs to the SusD family.</text>
</comment>
<evidence type="ECO:0000256" key="3">
    <source>
        <dbReference type="ARBA" id="ARBA00022729"/>
    </source>
</evidence>
<proteinExistence type="inferred from homology"/>
<protein>
    <submittedName>
        <fullName evidence="8">RagB/SusD family nutrient uptake outer membrane protein</fullName>
    </submittedName>
</protein>
<evidence type="ECO:0000259" key="7">
    <source>
        <dbReference type="Pfam" id="PF14322"/>
    </source>
</evidence>
<dbReference type="GO" id="GO:0009279">
    <property type="term" value="C:cell outer membrane"/>
    <property type="evidence" value="ECO:0007669"/>
    <property type="project" value="UniProtKB-SubCell"/>
</dbReference>
<dbReference type="InterPro" id="IPR033985">
    <property type="entry name" value="SusD-like_N"/>
</dbReference>
<name>A0A4Y9II06_9BACT</name>